<keyword evidence="2" id="KW-1185">Reference proteome</keyword>
<dbReference type="Proteomes" id="UP000807504">
    <property type="component" value="Unassembled WGS sequence"/>
</dbReference>
<reference evidence="1" key="1">
    <citation type="journal article" date="2020" name="bioRxiv">
        <title>Chromosome-level reference genome of the European wasp spider Argiope bruennichi: a resource for studies on range expansion and evolutionary adaptation.</title>
        <authorList>
            <person name="Sheffer M.M."/>
            <person name="Hoppe A."/>
            <person name="Krehenwinkel H."/>
            <person name="Uhl G."/>
            <person name="Kuss A.W."/>
            <person name="Jensen L."/>
            <person name="Jensen C."/>
            <person name="Gillespie R.G."/>
            <person name="Hoff K.J."/>
            <person name="Prost S."/>
        </authorList>
    </citation>
    <scope>NUCLEOTIDE SEQUENCE</scope>
</reference>
<evidence type="ECO:0000313" key="1">
    <source>
        <dbReference type="EMBL" id="KAF8769909.1"/>
    </source>
</evidence>
<gene>
    <name evidence="1" type="ORF">HNY73_017502</name>
</gene>
<reference evidence="1" key="2">
    <citation type="submission" date="2020-06" db="EMBL/GenBank/DDBJ databases">
        <authorList>
            <person name="Sheffer M."/>
        </authorList>
    </citation>
    <scope>NUCLEOTIDE SEQUENCE</scope>
</reference>
<protein>
    <submittedName>
        <fullName evidence="1">Uncharacterized protein</fullName>
    </submittedName>
</protein>
<organism evidence="1 2">
    <name type="scientific">Argiope bruennichi</name>
    <name type="common">Wasp spider</name>
    <name type="synonym">Aranea bruennichi</name>
    <dbReference type="NCBI Taxonomy" id="94029"/>
    <lineage>
        <taxon>Eukaryota</taxon>
        <taxon>Metazoa</taxon>
        <taxon>Ecdysozoa</taxon>
        <taxon>Arthropoda</taxon>
        <taxon>Chelicerata</taxon>
        <taxon>Arachnida</taxon>
        <taxon>Araneae</taxon>
        <taxon>Araneomorphae</taxon>
        <taxon>Entelegynae</taxon>
        <taxon>Araneoidea</taxon>
        <taxon>Araneidae</taxon>
        <taxon>Argiope</taxon>
    </lineage>
</organism>
<sequence length="77" mass="8726">MFVVGLSLQSHQSRGILFHSMEYVEHLNKFYIAKAQFFSQHNSTPVLSLSVCHIQEVQPDAALSDAHRRASASLHYL</sequence>
<dbReference type="EMBL" id="JABXBU010002228">
    <property type="protein sequence ID" value="KAF8769909.1"/>
    <property type="molecule type" value="Genomic_DNA"/>
</dbReference>
<name>A0A8T0EB42_ARGBR</name>
<evidence type="ECO:0000313" key="2">
    <source>
        <dbReference type="Proteomes" id="UP000807504"/>
    </source>
</evidence>
<accession>A0A8T0EB42</accession>
<dbReference type="AlphaFoldDB" id="A0A8T0EB42"/>
<proteinExistence type="predicted"/>
<comment type="caution">
    <text evidence="1">The sequence shown here is derived from an EMBL/GenBank/DDBJ whole genome shotgun (WGS) entry which is preliminary data.</text>
</comment>